<dbReference type="Pfam" id="PF00924">
    <property type="entry name" value="MS_channel_2nd"/>
    <property type="match status" value="1"/>
</dbReference>
<evidence type="ECO:0000259" key="8">
    <source>
        <dbReference type="Pfam" id="PF00924"/>
    </source>
</evidence>
<protein>
    <submittedName>
        <fullName evidence="10">Small-conductance mechanosensitive channel</fullName>
    </submittedName>
</protein>
<evidence type="ECO:0000313" key="10">
    <source>
        <dbReference type="EMBL" id="EQB02987.1"/>
    </source>
</evidence>
<dbReference type="Gene3D" id="3.30.70.100">
    <property type="match status" value="1"/>
</dbReference>
<feature type="transmembrane region" description="Helical" evidence="7">
    <location>
        <begin position="198"/>
        <end position="221"/>
    </location>
</feature>
<organism evidence="10 11">
    <name type="scientific">Sphingobium quisquiliarum P25</name>
    <dbReference type="NCBI Taxonomy" id="1329909"/>
    <lineage>
        <taxon>Bacteria</taxon>
        <taxon>Pseudomonadati</taxon>
        <taxon>Pseudomonadota</taxon>
        <taxon>Alphaproteobacteria</taxon>
        <taxon>Sphingomonadales</taxon>
        <taxon>Sphingomonadaceae</taxon>
        <taxon>Sphingobium</taxon>
    </lineage>
</organism>
<evidence type="ECO:0000256" key="7">
    <source>
        <dbReference type="SAM" id="Phobius"/>
    </source>
</evidence>
<dbReference type="Proteomes" id="UP000015525">
    <property type="component" value="Unassembled WGS sequence"/>
</dbReference>
<dbReference type="RefSeq" id="WP_021239134.1">
    <property type="nucleotide sequence ID" value="NZ_ATHO01000139.1"/>
</dbReference>
<keyword evidence="6 7" id="KW-0472">Membrane</keyword>
<evidence type="ECO:0000256" key="6">
    <source>
        <dbReference type="ARBA" id="ARBA00023136"/>
    </source>
</evidence>
<dbReference type="GO" id="GO:0008381">
    <property type="term" value="F:mechanosensitive monoatomic ion channel activity"/>
    <property type="evidence" value="ECO:0007669"/>
    <property type="project" value="UniProtKB-ARBA"/>
</dbReference>
<dbReference type="GO" id="GO:0005886">
    <property type="term" value="C:plasma membrane"/>
    <property type="evidence" value="ECO:0007669"/>
    <property type="project" value="UniProtKB-SubCell"/>
</dbReference>
<keyword evidence="4 7" id="KW-0812">Transmembrane</keyword>
<feature type="transmembrane region" description="Helical" evidence="7">
    <location>
        <begin position="64"/>
        <end position="83"/>
    </location>
</feature>
<feature type="domain" description="Mechanosensitive ion channel MscS" evidence="8">
    <location>
        <begin position="244"/>
        <end position="309"/>
    </location>
</feature>
<comment type="caution">
    <text evidence="10">The sequence shown here is derived from an EMBL/GenBank/DDBJ whole genome shotgun (WGS) entry which is preliminary data.</text>
</comment>
<dbReference type="InterPro" id="IPR052702">
    <property type="entry name" value="MscS-like_channel"/>
</dbReference>
<comment type="similarity">
    <text evidence="2">Belongs to the MscS (TC 1.A.23) family.</text>
</comment>
<dbReference type="EMBL" id="ATHO01000139">
    <property type="protein sequence ID" value="EQB02987.1"/>
    <property type="molecule type" value="Genomic_DNA"/>
</dbReference>
<keyword evidence="3" id="KW-1003">Cell membrane</keyword>
<dbReference type="PATRIC" id="fig|1329909.3.peg.2954"/>
<feature type="transmembrane region" description="Helical" evidence="7">
    <location>
        <begin position="20"/>
        <end position="43"/>
    </location>
</feature>
<dbReference type="SUPFAM" id="SSF82861">
    <property type="entry name" value="Mechanosensitive channel protein MscS (YggB), transmembrane region"/>
    <property type="match status" value="1"/>
</dbReference>
<keyword evidence="11" id="KW-1185">Reference proteome</keyword>
<dbReference type="SUPFAM" id="SSF50182">
    <property type="entry name" value="Sm-like ribonucleoproteins"/>
    <property type="match status" value="1"/>
</dbReference>
<comment type="subcellular location">
    <subcellularLocation>
        <location evidence="1">Cell membrane</location>
        <topology evidence="1">Multi-pass membrane protein</topology>
    </subcellularLocation>
</comment>
<dbReference type="InterPro" id="IPR023408">
    <property type="entry name" value="MscS_beta-dom_sf"/>
</dbReference>
<evidence type="ECO:0000256" key="4">
    <source>
        <dbReference type="ARBA" id="ARBA00022692"/>
    </source>
</evidence>
<dbReference type="InterPro" id="IPR010920">
    <property type="entry name" value="LSM_dom_sf"/>
</dbReference>
<dbReference type="Gene3D" id="1.10.287.1260">
    <property type="match status" value="1"/>
</dbReference>
<evidence type="ECO:0000256" key="3">
    <source>
        <dbReference type="ARBA" id="ARBA00022475"/>
    </source>
</evidence>
<feature type="transmembrane region" description="Helical" evidence="7">
    <location>
        <begin position="89"/>
        <end position="107"/>
    </location>
</feature>
<dbReference type="SUPFAM" id="SSF82689">
    <property type="entry name" value="Mechanosensitive channel protein MscS (YggB), C-terminal domain"/>
    <property type="match status" value="1"/>
</dbReference>
<feature type="transmembrane region" description="Helical" evidence="7">
    <location>
        <begin position="114"/>
        <end position="137"/>
    </location>
</feature>
<feature type="domain" description="Mechanosensitive ion channel MscS C-terminal" evidence="9">
    <location>
        <begin position="317"/>
        <end position="400"/>
    </location>
</feature>
<evidence type="ECO:0000259" key="9">
    <source>
        <dbReference type="Pfam" id="PF21082"/>
    </source>
</evidence>
<evidence type="ECO:0000256" key="2">
    <source>
        <dbReference type="ARBA" id="ARBA00008017"/>
    </source>
</evidence>
<sequence length="418" mass="44591">MTPQLPDLLALLPGDPAIVHPLVAAALAALVYLAADALSHIAAPRLGRRFASLREALDGHLRPILRHVLASGLLAICVALWPVGGPAHLVLGGALALAIALLARHILRSLAIPYPAVIPLAVLLFVMVLSGSSGGFAPVGDMLDEIGVDLGARRVTLLGLISMAAICVALFAAVRLTNRVVGRSIAHSKGLDATQKLLAQKLGAIAAVVVAFFVGIDLLGIDLTAFTVFSGALGLAVGFGLQKTFGNLIAGIILLMDRSIKPGDVIVVGESFGWVNKIGVRAVSVITRDGKEHLIPNENLMTQEVENWSYSDRNVRIRIPVGVGFDSDLQLAQQLMLRAAQESPRVLRNPKPNVWLTNFGDNRVEHDILVWISDPESGVGNVKSDVLNRLWLLFRENGVTIPYPQRVLHQAAMGERSD</sequence>
<dbReference type="InterPro" id="IPR049278">
    <property type="entry name" value="MS_channel_C"/>
</dbReference>
<accession>T0GQM2</accession>
<dbReference type="PANTHER" id="PTHR30347">
    <property type="entry name" value="POTASSIUM CHANNEL RELATED"/>
    <property type="match status" value="1"/>
</dbReference>
<dbReference type="AlphaFoldDB" id="T0GQM2"/>
<feature type="transmembrane region" description="Helical" evidence="7">
    <location>
        <begin position="233"/>
        <end position="256"/>
    </location>
</feature>
<dbReference type="InterPro" id="IPR006685">
    <property type="entry name" value="MscS_channel_2nd"/>
</dbReference>
<gene>
    <name evidence="10" type="ORF">L288_15360</name>
</gene>
<name>T0GQM2_9SPHN</name>
<feature type="transmembrane region" description="Helical" evidence="7">
    <location>
        <begin position="157"/>
        <end position="177"/>
    </location>
</feature>
<evidence type="ECO:0000256" key="5">
    <source>
        <dbReference type="ARBA" id="ARBA00022989"/>
    </source>
</evidence>
<dbReference type="Gene3D" id="2.30.30.60">
    <property type="match status" value="1"/>
</dbReference>
<dbReference type="PANTHER" id="PTHR30347:SF1">
    <property type="entry name" value="MECHANOSENSITIVE CHANNEL MSCK"/>
    <property type="match status" value="1"/>
</dbReference>
<dbReference type="InterPro" id="IPR011066">
    <property type="entry name" value="MscS_channel_C_sf"/>
</dbReference>
<dbReference type="InterPro" id="IPR011014">
    <property type="entry name" value="MscS_channel_TM-2"/>
</dbReference>
<proteinExistence type="inferred from homology"/>
<dbReference type="Pfam" id="PF21082">
    <property type="entry name" value="MS_channel_3rd"/>
    <property type="match status" value="1"/>
</dbReference>
<keyword evidence="5 7" id="KW-1133">Transmembrane helix</keyword>
<reference evidence="10 11" key="1">
    <citation type="journal article" date="2013" name="Genome Announc.">
        <title>Draft Genome Sequence of Sphingobium quisquiliarum Strain P25T, a Novel Hexachlorocyclohexane (HCH)-Degrading Bacterium Isolated from an HCH Dumpsite.</title>
        <authorList>
            <person name="Kumar Singh A."/>
            <person name="Sangwan N."/>
            <person name="Sharma A."/>
            <person name="Gupta V."/>
            <person name="Khurana J.P."/>
            <person name="Lal R."/>
        </authorList>
    </citation>
    <scope>NUCLEOTIDE SEQUENCE [LARGE SCALE GENOMIC DNA]</scope>
    <source>
        <strain evidence="10 11">P25</strain>
    </source>
</reference>
<evidence type="ECO:0000256" key="1">
    <source>
        <dbReference type="ARBA" id="ARBA00004651"/>
    </source>
</evidence>
<evidence type="ECO:0000313" key="11">
    <source>
        <dbReference type="Proteomes" id="UP000015525"/>
    </source>
</evidence>